<dbReference type="PANTHER" id="PTHR12899:SF14">
    <property type="entry name" value="F14B2.25_F14B2.25"/>
    <property type="match status" value="1"/>
</dbReference>
<evidence type="ECO:0000256" key="2">
    <source>
        <dbReference type="ARBA" id="ARBA00022980"/>
    </source>
</evidence>
<accession>A0A8J5LFC6</accession>
<dbReference type="GO" id="GO:1990904">
    <property type="term" value="C:ribonucleoprotein complex"/>
    <property type="evidence" value="ECO:0007669"/>
    <property type="project" value="UniProtKB-KW"/>
</dbReference>
<organism evidence="4 5">
    <name type="scientific">Zingiber officinale</name>
    <name type="common">Ginger</name>
    <name type="synonym">Amomum zingiber</name>
    <dbReference type="NCBI Taxonomy" id="94328"/>
    <lineage>
        <taxon>Eukaryota</taxon>
        <taxon>Viridiplantae</taxon>
        <taxon>Streptophyta</taxon>
        <taxon>Embryophyta</taxon>
        <taxon>Tracheophyta</taxon>
        <taxon>Spermatophyta</taxon>
        <taxon>Magnoliopsida</taxon>
        <taxon>Liliopsida</taxon>
        <taxon>Zingiberales</taxon>
        <taxon>Zingiberaceae</taxon>
        <taxon>Zingiber</taxon>
    </lineage>
</organism>
<gene>
    <name evidence="4" type="ORF">ZIOFF_027194</name>
</gene>
<comment type="similarity">
    <text evidence="1">Belongs to the universal ribosomal protein uL18 family.</text>
</comment>
<keyword evidence="2" id="KW-0689">Ribosomal protein</keyword>
<evidence type="ECO:0000256" key="3">
    <source>
        <dbReference type="ARBA" id="ARBA00023274"/>
    </source>
</evidence>
<dbReference type="GO" id="GO:0003735">
    <property type="term" value="F:structural constituent of ribosome"/>
    <property type="evidence" value="ECO:0007669"/>
    <property type="project" value="InterPro"/>
</dbReference>
<dbReference type="OrthoDB" id="1557988at2759"/>
<dbReference type="GO" id="GO:0008097">
    <property type="term" value="F:5S rRNA binding"/>
    <property type="evidence" value="ECO:0007669"/>
    <property type="project" value="TreeGrafter"/>
</dbReference>
<comment type="caution">
    <text evidence="4">The sequence shown here is derived from an EMBL/GenBank/DDBJ whole genome shotgun (WGS) entry which is preliminary data.</text>
</comment>
<dbReference type="GO" id="GO:0006412">
    <property type="term" value="P:translation"/>
    <property type="evidence" value="ECO:0007669"/>
    <property type="project" value="InterPro"/>
</dbReference>
<evidence type="ECO:0000256" key="1">
    <source>
        <dbReference type="ARBA" id="ARBA00007116"/>
    </source>
</evidence>
<sequence length="130" mass="14278">MNSQVSMALPSPHLLRLIVSCRKIAVEVTSPRTSTIVAMASSDEPEFLVQNHARNSRFPRTRISWDARVAARVGEKLALRLRDLGVSSVEIDLGEELSRPAHFRRPAASLLGSVARAGVHVAGFDKLHYP</sequence>
<dbReference type="Proteomes" id="UP000734854">
    <property type="component" value="Unassembled WGS sequence"/>
</dbReference>
<reference evidence="4 5" key="1">
    <citation type="submission" date="2020-08" db="EMBL/GenBank/DDBJ databases">
        <title>Plant Genome Project.</title>
        <authorList>
            <person name="Zhang R.-G."/>
        </authorList>
    </citation>
    <scope>NUCLEOTIDE SEQUENCE [LARGE SCALE GENOMIC DNA]</scope>
    <source>
        <tissue evidence="4">Rhizome</tissue>
    </source>
</reference>
<proteinExistence type="inferred from homology"/>
<evidence type="ECO:0000313" key="5">
    <source>
        <dbReference type="Proteomes" id="UP000734854"/>
    </source>
</evidence>
<evidence type="ECO:0000313" key="4">
    <source>
        <dbReference type="EMBL" id="KAG6516721.1"/>
    </source>
</evidence>
<dbReference type="PANTHER" id="PTHR12899">
    <property type="entry name" value="39S RIBOSOMAL PROTEIN L18, MITOCHONDRIAL"/>
    <property type="match status" value="1"/>
</dbReference>
<dbReference type="EMBL" id="JACMSC010000007">
    <property type="protein sequence ID" value="KAG6516721.1"/>
    <property type="molecule type" value="Genomic_DNA"/>
</dbReference>
<dbReference type="GO" id="GO:0005840">
    <property type="term" value="C:ribosome"/>
    <property type="evidence" value="ECO:0007669"/>
    <property type="project" value="UniProtKB-KW"/>
</dbReference>
<protein>
    <submittedName>
        <fullName evidence="4">Uncharacterized protein</fullName>
    </submittedName>
</protein>
<dbReference type="InterPro" id="IPR005484">
    <property type="entry name" value="Ribosomal_uL18_bac/plant/anim"/>
</dbReference>
<keyword evidence="3" id="KW-0687">Ribonucleoprotein</keyword>
<dbReference type="AlphaFoldDB" id="A0A8J5LFC6"/>
<name>A0A8J5LFC6_ZINOF</name>
<keyword evidence="5" id="KW-1185">Reference proteome</keyword>